<feature type="transmembrane region" description="Helical" evidence="9">
    <location>
        <begin position="816"/>
        <end position="835"/>
    </location>
</feature>
<dbReference type="PANTHER" id="PTHR11453:SF127">
    <property type="entry name" value="SOLUTE CARRIER FAMILY 4 MEMBER 11"/>
    <property type="match status" value="1"/>
</dbReference>
<feature type="transmembrane region" description="Helical" evidence="9">
    <location>
        <begin position="401"/>
        <end position="427"/>
    </location>
</feature>
<accession>A0A0H3YIT6</accession>
<dbReference type="Pfam" id="PF00955">
    <property type="entry name" value="HCO3_cotransp"/>
    <property type="match status" value="1"/>
</dbReference>
<evidence type="ECO:0000256" key="2">
    <source>
        <dbReference type="ARBA" id="ARBA00010993"/>
    </source>
</evidence>
<keyword evidence="8 9" id="KW-0472">Membrane</keyword>
<dbReference type="GO" id="GO:0016323">
    <property type="term" value="C:basolateral plasma membrane"/>
    <property type="evidence" value="ECO:0007669"/>
    <property type="project" value="TreeGrafter"/>
</dbReference>
<feature type="transmembrane region" description="Helical" evidence="9">
    <location>
        <begin position="371"/>
        <end position="389"/>
    </location>
</feature>
<dbReference type="EMBL" id="KT163461">
    <property type="protein sequence ID" value="AKN21411.1"/>
    <property type="molecule type" value="mRNA"/>
</dbReference>
<feature type="transmembrane region" description="Helical" evidence="9">
    <location>
        <begin position="634"/>
        <end position="660"/>
    </location>
</feature>
<evidence type="ECO:0000256" key="4">
    <source>
        <dbReference type="ARBA" id="ARBA00022475"/>
    </source>
</evidence>
<feature type="transmembrane region" description="Helical" evidence="9">
    <location>
        <begin position="681"/>
        <end position="704"/>
    </location>
</feature>
<dbReference type="InterPro" id="IPR011531">
    <property type="entry name" value="HCO3_transpt-like_TM_dom"/>
</dbReference>
<comment type="similarity">
    <text evidence="2">Belongs to the anion exchanger (TC 2.A.31) family.</text>
</comment>
<comment type="subcellular location">
    <subcellularLocation>
        <location evidence="1">Cell membrane</location>
        <topology evidence="1">Multi-pass membrane protein</topology>
    </subcellularLocation>
</comment>
<proteinExistence type="evidence at transcript level"/>
<keyword evidence="4" id="KW-1003">Cell membrane</keyword>
<feature type="domain" description="Bicarbonate transporter-like transmembrane" evidence="10">
    <location>
        <begin position="336"/>
        <end position="874"/>
    </location>
</feature>
<dbReference type="GO" id="GO:0006820">
    <property type="term" value="P:monoatomic anion transport"/>
    <property type="evidence" value="ECO:0007669"/>
    <property type="project" value="InterPro"/>
</dbReference>
<dbReference type="AlphaFoldDB" id="A0A0H3YIT6"/>
<dbReference type="FunFam" id="1.10.287.570:FF:000002">
    <property type="entry name" value="Solute carrier family 4 member 11"/>
    <property type="match status" value="1"/>
</dbReference>
<dbReference type="GO" id="GO:0005452">
    <property type="term" value="F:solute:inorganic anion antiporter activity"/>
    <property type="evidence" value="ECO:0007669"/>
    <property type="project" value="InterPro"/>
</dbReference>
<dbReference type="PRINTS" id="PR01231">
    <property type="entry name" value="HCO3TRNSPORT"/>
</dbReference>
<dbReference type="Gene3D" id="1.10.287.570">
    <property type="entry name" value="Helical hairpin bin"/>
    <property type="match status" value="1"/>
</dbReference>
<name>A0A0H3YIT6_SCHMD</name>
<feature type="transmembrane region" description="Helical" evidence="9">
    <location>
        <begin position="480"/>
        <end position="498"/>
    </location>
</feature>
<dbReference type="Gene3D" id="3.40.930.10">
    <property type="entry name" value="Mannitol-specific EII, Chain A"/>
    <property type="match status" value="1"/>
</dbReference>
<dbReference type="SUPFAM" id="SSF55804">
    <property type="entry name" value="Phoshotransferase/anion transport protein"/>
    <property type="match status" value="1"/>
</dbReference>
<evidence type="ECO:0000259" key="10">
    <source>
        <dbReference type="Pfam" id="PF00955"/>
    </source>
</evidence>
<protein>
    <submittedName>
        <fullName evidence="11">Slc4a-5</fullName>
    </submittedName>
</protein>
<evidence type="ECO:0000256" key="5">
    <source>
        <dbReference type="ARBA" id="ARBA00022692"/>
    </source>
</evidence>
<dbReference type="GO" id="GO:0050801">
    <property type="term" value="P:monoatomic ion homeostasis"/>
    <property type="evidence" value="ECO:0007669"/>
    <property type="project" value="TreeGrafter"/>
</dbReference>
<evidence type="ECO:0000313" key="11">
    <source>
        <dbReference type="EMBL" id="AKN21411.1"/>
    </source>
</evidence>
<evidence type="ECO:0000256" key="1">
    <source>
        <dbReference type="ARBA" id="ARBA00004651"/>
    </source>
</evidence>
<evidence type="ECO:0000256" key="9">
    <source>
        <dbReference type="SAM" id="Phobius"/>
    </source>
</evidence>
<reference evidence="11" key="1">
    <citation type="journal article" date="2015" name="Elife">
        <title>Stem cells and fluid flow drive cyst formation in an invertebrate excretory organ.</title>
        <authorList>
            <person name="Thi-Kim Vu H."/>
            <person name="Rink J.C."/>
            <person name="McKinney S.A."/>
            <person name="McClain M."/>
            <person name="Lakshmanaperumal N."/>
            <person name="Alexander R."/>
            <person name="Sanchez Alvarado A."/>
        </authorList>
    </citation>
    <scope>NUCLEOTIDE SEQUENCE</scope>
</reference>
<feature type="transmembrane region" description="Helical" evidence="9">
    <location>
        <begin position="447"/>
        <end position="468"/>
    </location>
</feature>
<keyword evidence="5 9" id="KW-0812">Transmembrane</keyword>
<feature type="transmembrane region" description="Helical" evidence="9">
    <location>
        <begin position="593"/>
        <end position="614"/>
    </location>
</feature>
<organism evidence="11">
    <name type="scientific">Schmidtea mediterranea</name>
    <name type="common">Freshwater planarian flatworm</name>
    <dbReference type="NCBI Taxonomy" id="79327"/>
    <lineage>
        <taxon>Eukaryota</taxon>
        <taxon>Metazoa</taxon>
        <taxon>Spiralia</taxon>
        <taxon>Lophotrochozoa</taxon>
        <taxon>Platyhelminthes</taxon>
        <taxon>Rhabditophora</taxon>
        <taxon>Seriata</taxon>
        <taxon>Tricladida</taxon>
        <taxon>Continenticola</taxon>
        <taxon>Geoplanoidea</taxon>
        <taxon>Dugesiidae</taxon>
        <taxon>Schmidtea</taxon>
    </lineage>
</organism>
<feature type="transmembrane region" description="Helical" evidence="9">
    <location>
        <begin position="561"/>
        <end position="581"/>
    </location>
</feature>
<sequence>MFSTHSEANSELGEDCNEATPFTESQYETKSQHLSLSPNFLSHNTSHHSIVLENLNNVTDRRTSNLSQFNNSDGYPDNISMLSGVSGIGLRNLSLFYNSPPPYLVLSRLEKLPLKDFSSEVRASLDIEKFVKESVLFLEMPCLSMEEIIERMLINILECEITDEISLEMWIKEAKTKLFMHTSFLTYSYQRLAKTIKGISIDDTEGLAMDQSWITAMATLPNLHKRHLAIARLSTPANLGRSNENVHFIILVLNPTKEKGTKSEIELGRTFSTIMADIDFRQQLLMIENEQDFRSMLQFQARQLAETQKILRKRSVKVDEVMDQAFSVKTKFWIGGGIVGDIKRRIPHYLSDYCDGFKGANTIRKVFSTTSFLYFSCLLPSIAFGVLNGNNTDRKIDVKRVIISQAIGGLVFGILGGQPLIVMLTTAPLALYTKIIFTISTEYKIDFSAMFACTGIFNAVYLMIYSLTDMCKLMKWSTKSTEEVFAFFVAIAFTVDASKDVYKEFAQHYQCAEENKVNNSIFKSLSNMSNPFQITSTLSPMPDFHNSLHKGHSPCHRDVSVLYLLLTIGTVWLAGHLFNFTKTPYLNARKRELLADFALPLAITIMSIIGALLFRDINLDPFYYDEKVFQFQPVNLPILGWKAILSCAALGFPLSLLFFMDQNIASSMVNSPSNKLKKGSTFHWDLFIVALINGFLSIFGLPWIHGAIPHSPLHVKALSDIEERIDIGHKVHQTIVRVRETRVTSILSNIFIALSLFLLPKPLSYIPIAVLDGLFIHMAVTSLYNNQFCERITLLFTEQSAYPPSHYLRRVPQRKLHLFTFFQLIQLIMLSALGFSPSPYMKMGFPIVLLLQIPIRHKIIPKFIDEIFINAMDKSS</sequence>
<keyword evidence="3" id="KW-0813">Transport</keyword>
<dbReference type="PANTHER" id="PTHR11453">
    <property type="entry name" value="ANION EXCHANGE PROTEIN"/>
    <property type="match status" value="1"/>
</dbReference>
<feature type="transmembrane region" description="Helical" evidence="9">
    <location>
        <begin position="764"/>
        <end position="784"/>
    </location>
</feature>
<dbReference type="InterPro" id="IPR016152">
    <property type="entry name" value="PTrfase/Anion_transptr"/>
</dbReference>
<dbReference type="InterPro" id="IPR003020">
    <property type="entry name" value="HCO3_transpt_euk"/>
</dbReference>
<dbReference type="OrthoDB" id="1735926at2759"/>
<gene>
    <name evidence="11" type="primary">slc4a-5</name>
</gene>
<keyword evidence="6 9" id="KW-1133">Transmembrane helix</keyword>
<evidence type="ECO:0000256" key="8">
    <source>
        <dbReference type="ARBA" id="ARBA00023136"/>
    </source>
</evidence>
<evidence type="ECO:0000256" key="6">
    <source>
        <dbReference type="ARBA" id="ARBA00022989"/>
    </source>
</evidence>
<evidence type="ECO:0000256" key="3">
    <source>
        <dbReference type="ARBA" id="ARBA00022448"/>
    </source>
</evidence>
<evidence type="ECO:0000256" key="7">
    <source>
        <dbReference type="ARBA" id="ARBA00023065"/>
    </source>
</evidence>
<keyword evidence="7" id="KW-0406">Ion transport</keyword>